<proteinExistence type="predicted"/>
<dbReference type="RefSeq" id="XP_031023582.1">
    <property type="nucleotide sequence ID" value="XM_031170451.1"/>
</dbReference>
<sequence>MSLVVNPLAGKGGSIAHLSIQLNTQDVWEFDGEQLLATVEFPHDKYERLIRVSPQARKTALARISLNDAGLIGPDTRSPSIEDLAVLGPQESSTLDINYSRNSPSRHGSSLNVGRKSPTVSSSNLLSHHTLSRSDLKTQMKEREQLLDQLCRSAAALTIQACWRGWNTKRRYFAVTRPDATVSSYCGTDVSERDVTTMPKVDTEALRPQNMLIYKYHRYCQYVERARERQHKPILPLPDFPHFCAAVIQSKWRSRTLRKKYKKILAKKQNMSAQAYQKQILHLQYVSNLHGMGTDAMSIMKDESARKIQRAFRGWQDRRVYAFYRSLIRIREGSQPHHLFRVINPRESHLIDPATEMHMRFRLGGIAWPPVVYYKIFTQRGIVDLGSFAPREYFSERLEEERRKHDGWYKRVENNGWRPVSDKMMDPKQDDVTRSTTLKMVEYHHSKLVRHQDAVKRRRTKKIDWLKQMYTQGKEMQDQVFESIIQDIIQDEEDDELLRWTQVLDFDAYLHDWLGLATTGLSVEERCMQPLPQELASACEPPSDREEPSPSGARPWSAATVGDILLSNNM</sequence>
<comment type="caution">
    <text evidence="2">The sequence shown here is derived from an EMBL/GenBank/DDBJ whole genome shotgun (WGS) entry which is preliminary data.</text>
</comment>
<dbReference type="PROSITE" id="PS50096">
    <property type="entry name" value="IQ"/>
    <property type="match status" value="3"/>
</dbReference>
<dbReference type="Gene3D" id="1.20.5.190">
    <property type="match status" value="1"/>
</dbReference>
<evidence type="ECO:0000313" key="3">
    <source>
        <dbReference type="Proteomes" id="UP000319731"/>
    </source>
</evidence>
<dbReference type="PANTHER" id="PTHR33504:SF2">
    <property type="entry name" value="PROTEIN MFI"/>
    <property type="match status" value="1"/>
</dbReference>
<protein>
    <submittedName>
        <fullName evidence="2">Uncharacterized protein</fullName>
    </submittedName>
</protein>
<dbReference type="OrthoDB" id="10253073at2759"/>
<accession>A0A507BTP8</accession>
<dbReference type="AlphaFoldDB" id="A0A507BTP8"/>
<evidence type="ECO:0000313" key="2">
    <source>
        <dbReference type="EMBL" id="TPX32357.1"/>
    </source>
</evidence>
<reference evidence="2 3" key="1">
    <citation type="journal article" date="2019" name="Sci. Rep.">
        <title>Comparative genomics of chytrid fungi reveal insights into the obligate biotrophic and pathogenic lifestyle of Synchytrium endobioticum.</title>
        <authorList>
            <person name="van de Vossenberg B.T.L.H."/>
            <person name="Warris S."/>
            <person name="Nguyen H.D.T."/>
            <person name="van Gent-Pelzer M.P.E."/>
            <person name="Joly D.L."/>
            <person name="van de Geest H.C."/>
            <person name="Bonants P.J.M."/>
            <person name="Smith D.S."/>
            <person name="Levesque C.A."/>
            <person name="van der Lee T.A.J."/>
        </authorList>
    </citation>
    <scope>NUCLEOTIDE SEQUENCE [LARGE SCALE GENOMIC DNA]</scope>
    <source>
        <strain evidence="2 3">JEL517</strain>
    </source>
</reference>
<dbReference type="InterPro" id="IPR000048">
    <property type="entry name" value="IQ_motif_EF-hand-BS"/>
</dbReference>
<dbReference type="STRING" id="1806994.A0A507BTP8"/>
<feature type="compositionally biased region" description="Polar residues" evidence="1">
    <location>
        <begin position="95"/>
        <end position="112"/>
    </location>
</feature>
<dbReference type="Proteomes" id="UP000319731">
    <property type="component" value="Unassembled WGS sequence"/>
</dbReference>
<gene>
    <name evidence="2" type="ORF">SmJEL517_g04523</name>
</gene>
<dbReference type="PANTHER" id="PTHR33504">
    <property type="entry name" value="NADH DEHYDROGENASE (UBIQUINONE) 1 BETA SUBCOMPLEX, 4"/>
    <property type="match status" value="1"/>
</dbReference>
<organism evidence="2 3">
    <name type="scientific">Synchytrium microbalum</name>
    <dbReference type="NCBI Taxonomy" id="1806994"/>
    <lineage>
        <taxon>Eukaryota</taxon>
        <taxon>Fungi</taxon>
        <taxon>Fungi incertae sedis</taxon>
        <taxon>Chytridiomycota</taxon>
        <taxon>Chytridiomycota incertae sedis</taxon>
        <taxon>Chytridiomycetes</taxon>
        <taxon>Synchytriales</taxon>
        <taxon>Synchytriaceae</taxon>
        <taxon>Synchytrium</taxon>
    </lineage>
</organism>
<keyword evidence="3" id="KW-1185">Reference proteome</keyword>
<feature type="region of interest" description="Disordered" evidence="1">
    <location>
        <begin position="536"/>
        <end position="557"/>
    </location>
</feature>
<feature type="region of interest" description="Disordered" evidence="1">
    <location>
        <begin position="95"/>
        <end position="128"/>
    </location>
</feature>
<name>A0A507BTP8_9FUNG</name>
<dbReference type="Pfam" id="PF00612">
    <property type="entry name" value="IQ"/>
    <property type="match status" value="3"/>
</dbReference>
<dbReference type="GeneID" id="42005748"/>
<evidence type="ECO:0000256" key="1">
    <source>
        <dbReference type="SAM" id="MobiDB-lite"/>
    </source>
</evidence>
<dbReference type="SMART" id="SM00015">
    <property type="entry name" value="IQ"/>
    <property type="match status" value="2"/>
</dbReference>
<dbReference type="EMBL" id="QEAO01000031">
    <property type="protein sequence ID" value="TPX32357.1"/>
    <property type="molecule type" value="Genomic_DNA"/>
</dbReference>